<feature type="binding site" evidence="18">
    <location>
        <begin position="119"/>
        <end position="125"/>
    </location>
    <ligand>
        <name>(6S)-NADPHX</name>
        <dbReference type="ChEBI" id="CHEBI:64076"/>
    </ligand>
</feature>
<dbReference type="RefSeq" id="WP_147082756.1">
    <property type="nucleotide sequence ID" value="NZ_VOQR01000001.1"/>
</dbReference>
<evidence type="ECO:0000256" key="3">
    <source>
        <dbReference type="ARBA" id="ARBA00006001"/>
    </source>
</evidence>
<dbReference type="EC" id="5.1.99.6" evidence="19"/>
<dbReference type="AlphaFoldDB" id="A0A5C6UHL3"/>
<dbReference type="Gene3D" id="3.40.1190.20">
    <property type="match status" value="1"/>
</dbReference>
<dbReference type="HAMAP" id="MF_01966">
    <property type="entry name" value="NADHX_epimerase"/>
    <property type="match status" value="1"/>
</dbReference>
<feature type="binding site" evidence="18">
    <location>
        <position position="115"/>
    </location>
    <ligand>
        <name>K(+)</name>
        <dbReference type="ChEBI" id="CHEBI:29103"/>
    </ligand>
</feature>
<dbReference type="InterPro" id="IPR017953">
    <property type="entry name" value="Carbohydrate_kinase_pred_CS"/>
</dbReference>
<dbReference type="InterPro" id="IPR036652">
    <property type="entry name" value="YjeF_N_dom_sf"/>
</dbReference>
<dbReference type="GO" id="GO:0005524">
    <property type="term" value="F:ATP binding"/>
    <property type="evidence" value="ECO:0007669"/>
    <property type="project" value="UniProtKB-UniRule"/>
</dbReference>
<comment type="caution">
    <text evidence="23">The sequence shown here is derived from an EMBL/GenBank/DDBJ whole genome shotgun (WGS) entry which is preliminary data.</text>
</comment>
<evidence type="ECO:0000256" key="8">
    <source>
        <dbReference type="ARBA" id="ARBA00022857"/>
    </source>
</evidence>
<dbReference type="InterPro" id="IPR029056">
    <property type="entry name" value="Ribokinase-like"/>
</dbReference>
<evidence type="ECO:0000256" key="13">
    <source>
        <dbReference type="ARBA" id="ARBA00023268"/>
    </source>
</evidence>
<dbReference type="SUPFAM" id="SSF53613">
    <property type="entry name" value="Ribokinase-like"/>
    <property type="match status" value="1"/>
</dbReference>
<keyword evidence="13" id="KW-0511">Multifunctional enzyme</keyword>
<sequence length="532" mass="53881">MIRPEGRPVLTAAQMRAAEEATGESVSALMERAGTAIAVAVRRLASSSEILIVCGPGNNGGDGYVAARVLAERGAKVRVAALGDPKTDAAKAARAGWSGPVEAFADAAPAPILVDALFGTGLTRPLDEPATKTTNTTPAKAGAQLGSAIDSPPASPIWAPAFAGVGTVADGRPPLNRSPAEAGAQLKPSSNSARHPGTPASARERPIVEQLHHLATAAHLTIAIDLPSGLATDTGAALSPPPIFDVTLALGAAKPSHLLQPAARYCGEVRILDIAIPVTSDTHVLDRPDLPTPGPDAHKYTRGMVAIIAGAMPGASDLAALAAMHAGAGYVTLLGDTSGPPHALVRAPFSDHALANDRIGALVVGPGLGRSDEARSLLQSALATNHPLVLDGDALRLLTPDRIAASNRPAILTPHAGEFDALFGKSDADKITRTRAAAKAANAIVVFKGADTVIAAPDGRVRIAPHASDWLSTAGTGDVLAGAIGAMLAARLAPFDAAAAGVWLHADAARRLGPAFIADELALALRKARASL</sequence>
<evidence type="ECO:0000256" key="15">
    <source>
        <dbReference type="ARBA" id="ARBA00048238"/>
    </source>
</evidence>
<keyword evidence="12 17" id="KW-0456">Lyase</keyword>
<evidence type="ECO:0000256" key="1">
    <source>
        <dbReference type="ARBA" id="ARBA00000013"/>
    </source>
</evidence>
<feature type="binding site" evidence="17">
    <location>
        <position position="477"/>
    </location>
    <ligand>
        <name>AMP</name>
        <dbReference type="ChEBI" id="CHEBI:456215"/>
    </ligand>
</feature>
<dbReference type="GO" id="GO:0110051">
    <property type="term" value="P:metabolite repair"/>
    <property type="evidence" value="ECO:0007669"/>
    <property type="project" value="TreeGrafter"/>
</dbReference>
<evidence type="ECO:0000256" key="10">
    <source>
        <dbReference type="ARBA" id="ARBA00023027"/>
    </source>
</evidence>
<comment type="catalytic activity">
    <reaction evidence="2 18 19">
        <text>(6R)-NADPHX = (6S)-NADPHX</text>
        <dbReference type="Rhea" id="RHEA:32227"/>
        <dbReference type="ChEBI" id="CHEBI:64076"/>
        <dbReference type="ChEBI" id="CHEBI:64077"/>
        <dbReference type="EC" id="5.1.99.6"/>
    </reaction>
</comment>
<evidence type="ECO:0000256" key="18">
    <source>
        <dbReference type="HAMAP-Rule" id="MF_01966"/>
    </source>
</evidence>
<comment type="catalytic activity">
    <reaction evidence="15 17 19">
        <text>(6S)-NADHX + ADP = AMP + phosphate + NADH + H(+)</text>
        <dbReference type="Rhea" id="RHEA:32223"/>
        <dbReference type="ChEBI" id="CHEBI:15378"/>
        <dbReference type="ChEBI" id="CHEBI:43474"/>
        <dbReference type="ChEBI" id="CHEBI:57945"/>
        <dbReference type="ChEBI" id="CHEBI:64074"/>
        <dbReference type="ChEBI" id="CHEBI:456215"/>
        <dbReference type="ChEBI" id="CHEBI:456216"/>
        <dbReference type="EC" id="4.2.1.136"/>
    </reaction>
</comment>
<dbReference type="EC" id="4.2.1.136" evidence="19"/>
<comment type="catalytic activity">
    <reaction evidence="16 17 19">
        <text>(6S)-NADPHX + ADP = AMP + phosphate + NADPH + H(+)</text>
        <dbReference type="Rhea" id="RHEA:32235"/>
        <dbReference type="ChEBI" id="CHEBI:15378"/>
        <dbReference type="ChEBI" id="CHEBI:43474"/>
        <dbReference type="ChEBI" id="CHEBI:57783"/>
        <dbReference type="ChEBI" id="CHEBI:64076"/>
        <dbReference type="ChEBI" id="CHEBI:456215"/>
        <dbReference type="ChEBI" id="CHEBI:456216"/>
        <dbReference type="EC" id="4.2.1.136"/>
    </reaction>
</comment>
<dbReference type="Pfam" id="PF01256">
    <property type="entry name" value="Carb_kinase"/>
    <property type="match status" value="1"/>
</dbReference>
<evidence type="ECO:0000256" key="20">
    <source>
        <dbReference type="SAM" id="MobiDB-lite"/>
    </source>
</evidence>
<feature type="binding site" evidence="17">
    <location>
        <position position="367"/>
    </location>
    <ligand>
        <name>(6S)-NADPHX</name>
        <dbReference type="ChEBI" id="CHEBI:64076"/>
    </ligand>
</feature>
<evidence type="ECO:0000256" key="14">
    <source>
        <dbReference type="ARBA" id="ARBA00025153"/>
    </source>
</evidence>
<feature type="binding site" evidence="18">
    <location>
        <begin position="58"/>
        <end position="62"/>
    </location>
    <ligand>
        <name>(6S)-NADPHX</name>
        <dbReference type="ChEBI" id="CHEBI:64076"/>
    </ligand>
</feature>
<gene>
    <name evidence="18" type="primary">nnrE</name>
    <name evidence="17" type="synonym">nnrD</name>
    <name evidence="23" type="ORF">FSB78_11380</name>
</gene>
<evidence type="ECO:0000256" key="7">
    <source>
        <dbReference type="ARBA" id="ARBA00022840"/>
    </source>
</evidence>
<keyword evidence="6 17" id="KW-0547">Nucleotide-binding</keyword>
<keyword evidence="5 18" id="KW-0479">Metal-binding</keyword>
<evidence type="ECO:0000259" key="22">
    <source>
        <dbReference type="PROSITE" id="PS51385"/>
    </source>
</evidence>
<dbReference type="GO" id="GO:0052856">
    <property type="term" value="F:NAD(P)HX epimerase activity"/>
    <property type="evidence" value="ECO:0007669"/>
    <property type="project" value="UniProtKB-UniRule"/>
</dbReference>
<comment type="function">
    <text evidence="17">Catalyzes the dehydration of the S-form of NAD(P)HX at the expense of ADP, which is converted to AMP. Together with NAD(P)HX epimerase, which catalyzes the epimerization of the S- and R-forms, the enzyme allows the repair of both epimers of NAD(P)HX, a damaged form of NAD(P)H that is a result of enzymatic or heat-dependent hydration.</text>
</comment>
<comment type="subunit">
    <text evidence="17">Homotetramer.</text>
</comment>
<dbReference type="Proteomes" id="UP000321250">
    <property type="component" value="Unassembled WGS sequence"/>
</dbReference>
<feature type="region of interest" description="Disordered" evidence="20">
    <location>
        <begin position="125"/>
        <end position="148"/>
    </location>
</feature>
<feature type="binding site" evidence="18">
    <location>
        <position position="59"/>
    </location>
    <ligand>
        <name>K(+)</name>
        <dbReference type="ChEBI" id="CHEBI:29103"/>
    </ligand>
</feature>
<evidence type="ECO:0000256" key="12">
    <source>
        <dbReference type="ARBA" id="ARBA00023239"/>
    </source>
</evidence>
<comment type="cofactor">
    <cofactor evidence="18 19">
        <name>K(+)</name>
        <dbReference type="ChEBI" id="CHEBI:29103"/>
    </cofactor>
    <text evidence="18 19">Binds 1 potassium ion per subunit.</text>
</comment>
<evidence type="ECO:0000256" key="6">
    <source>
        <dbReference type="ARBA" id="ARBA00022741"/>
    </source>
</evidence>
<evidence type="ECO:0000256" key="4">
    <source>
        <dbReference type="ARBA" id="ARBA00009524"/>
    </source>
</evidence>
<feature type="binding site" evidence="18">
    <location>
        <position position="225"/>
    </location>
    <ligand>
        <name>(6S)-NADPHX</name>
        <dbReference type="ChEBI" id="CHEBI:64076"/>
    </ligand>
</feature>
<comment type="catalytic activity">
    <reaction evidence="1 18 19">
        <text>(6R)-NADHX = (6S)-NADHX</text>
        <dbReference type="Rhea" id="RHEA:32215"/>
        <dbReference type="ChEBI" id="CHEBI:64074"/>
        <dbReference type="ChEBI" id="CHEBI:64075"/>
        <dbReference type="EC" id="5.1.99.6"/>
    </reaction>
</comment>
<evidence type="ECO:0000313" key="24">
    <source>
        <dbReference type="Proteomes" id="UP000321250"/>
    </source>
</evidence>
<comment type="cofactor">
    <cofactor evidence="17">
        <name>Mg(2+)</name>
        <dbReference type="ChEBI" id="CHEBI:18420"/>
    </cofactor>
</comment>
<feature type="domain" description="YjeF N-terminal" evidence="22">
    <location>
        <begin position="10"/>
        <end position="282"/>
    </location>
</feature>
<protein>
    <recommendedName>
        <fullName evidence="19">Bifunctional NAD(P)H-hydrate repair enzyme</fullName>
    </recommendedName>
    <alternativeName>
        <fullName evidence="19">Nicotinamide nucleotide repair protein</fullName>
    </alternativeName>
    <domain>
        <recommendedName>
            <fullName evidence="19">ADP-dependent (S)-NAD(P)H-hydrate dehydratase</fullName>
            <ecNumber evidence="19">4.2.1.136</ecNumber>
        </recommendedName>
        <alternativeName>
            <fullName evidence="19">ADP-dependent NAD(P)HX dehydratase</fullName>
        </alternativeName>
    </domain>
    <domain>
        <recommendedName>
            <fullName evidence="19">NAD(P)H-hydrate epimerase</fullName>
            <ecNumber evidence="19">5.1.99.6</ecNumber>
        </recommendedName>
    </domain>
</protein>
<dbReference type="PANTHER" id="PTHR12592">
    <property type="entry name" value="ATP-DEPENDENT (S)-NAD(P)H-HYDRATE DEHYDRATASE FAMILY MEMBER"/>
    <property type="match status" value="1"/>
</dbReference>
<dbReference type="Gene3D" id="3.40.50.10260">
    <property type="entry name" value="YjeF N-terminal domain"/>
    <property type="match status" value="2"/>
</dbReference>
<evidence type="ECO:0000256" key="19">
    <source>
        <dbReference type="PIRNR" id="PIRNR017184"/>
    </source>
</evidence>
<keyword evidence="24" id="KW-1185">Reference proteome</keyword>
<feature type="domain" description="YjeF C-terminal" evidence="21">
    <location>
        <begin position="282"/>
        <end position="532"/>
    </location>
</feature>
<feature type="binding site" evidence="17">
    <location>
        <position position="415"/>
    </location>
    <ligand>
        <name>(6S)-NADPHX</name>
        <dbReference type="ChEBI" id="CHEBI:64076"/>
    </ligand>
</feature>
<name>A0A5C6UHL3_9SPHN</name>
<dbReference type="SUPFAM" id="SSF64153">
    <property type="entry name" value="YjeF N-terminal domain-like"/>
    <property type="match status" value="2"/>
</dbReference>
<feature type="compositionally biased region" description="Low complexity" evidence="20">
    <location>
        <begin position="131"/>
        <end position="143"/>
    </location>
</feature>
<evidence type="ECO:0000313" key="23">
    <source>
        <dbReference type="EMBL" id="TXC71478.1"/>
    </source>
</evidence>
<evidence type="ECO:0000256" key="11">
    <source>
        <dbReference type="ARBA" id="ARBA00023235"/>
    </source>
</evidence>
<dbReference type="InterPro" id="IPR030677">
    <property type="entry name" value="Nnr"/>
</dbReference>
<evidence type="ECO:0000256" key="17">
    <source>
        <dbReference type="HAMAP-Rule" id="MF_01965"/>
    </source>
</evidence>
<dbReference type="PROSITE" id="PS51385">
    <property type="entry name" value="YJEF_N"/>
    <property type="match status" value="1"/>
</dbReference>
<comment type="function">
    <text evidence="18">Catalyzes the epimerization of the S- and R-forms of NAD(P)HX, a damaged form of NAD(P)H that is a result of enzymatic or heat-dependent hydration. This is a prerequisite for the S-specific NAD(P)H-hydrate dehydratase to allow the repair of both epimers of NAD(P)HX.</text>
</comment>
<keyword evidence="8 17" id="KW-0521">NADP</keyword>
<evidence type="ECO:0000256" key="2">
    <source>
        <dbReference type="ARBA" id="ARBA00000909"/>
    </source>
</evidence>
<keyword evidence="10 17" id="KW-0520">NAD</keyword>
<keyword evidence="7 17" id="KW-0067">ATP-binding</keyword>
<proteinExistence type="inferred from homology"/>
<feature type="binding site" evidence="17">
    <location>
        <begin position="448"/>
        <end position="452"/>
    </location>
    <ligand>
        <name>AMP</name>
        <dbReference type="ChEBI" id="CHEBI:456215"/>
    </ligand>
</feature>
<reference evidence="23 24" key="1">
    <citation type="journal article" date="2013" name="Antonie Van Leeuwenhoek">
        <title>Sphingomonas ginsenosidivorax sp. nov., with the ability to transform ginsenosides.</title>
        <authorList>
            <person name="Jin X.F."/>
            <person name="Kim J.K."/>
            <person name="Liu Q.M."/>
            <person name="Kang M.S."/>
            <person name="He D."/>
            <person name="Jin F.X."/>
            <person name="Kim S.C."/>
            <person name="Im W.T."/>
        </authorList>
    </citation>
    <scope>NUCLEOTIDE SEQUENCE [LARGE SCALE GENOMIC DNA]</scope>
    <source>
        <strain evidence="23 24">KHI67</strain>
    </source>
</reference>
<evidence type="ECO:0000256" key="16">
    <source>
        <dbReference type="ARBA" id="ARBA00049209"/>
    </source>
</evidence>
<dbReference type="GO" id="GO:0052855">
    <property type="term" value="F:ADP-dependent NAD(P)H-hydrate dehydratase activity"/>
    <property type="evidence" value="ECO:0007669"/>
    <property type="project" value="UniProtKB-UniRule"/>
</dbReference>
<dbReference type="HAMAP" id="MF_01965">
    <property type="entry name" value="NADHX_dehydratase"/>
    <property type="match status" value="1"/>
</dbReference>
<comment type="function">
    <text evidence="14 19">Bifunctional enzyme that catalyzes the epimerization of the S- and R-forms of NAD(P)HX and the dehydration of the S-form of NAD(P)HX at the expense of ADP, which is converted to AMP. This allows the repair of both epimers of NAD(P)HX, a damaged form of NAD(P)H that is a result of enzymatic or heat-dependent hydration.</text>
</comment>
<dbReference type="NCBIfam" id="TIGR00196">
    <property type="entry name" value="yjeF_cterm"/>
    <property type="match status" value="1"/>
</dbReference>
<dbReference type="InterPro" id="IPR004443">
    <property type="entry name" value="YjeF_N_dom"/>
</dbReference>
<keyword evidence="9 18" id="KW-0630">Potassium</keyword>
<accession>A0A5C6UHL3</accession>
<evidence type="ECO:0000259" key="21">
    <source>
        <dbReference type="PROSITE" id="PS51383"/>
    </source>
</evidence>
<feature type="binding site" evidence="17">
    <location>
        <position position="315"/>
    </location>
    <ligand>
        <name>(6S)-NADPHX</name>
        <dbReference type="ChEBI" id="CHEBI:64076"/>
    </ligand>
</feature>
<evidence type="ECO:0000256" key="9">
    <source>
        <dbReference type="ARBA" id="ARBA00022958"/>
    </source>
</evidence>
<dbReference type="GO" id="GO:0046496">
    <property type="term" value="P:nicotinamide nucleotide metabolic process"/>
    <property type="evidence" value="ECO:0007669"/>
    <property type="project" value="UniProtKB-UniRule"/>
</dbReference>
<dbReference type="InterPro" id="IPR000631">
    <property type="entry name" value="CARKD"/>
</dbReference>
<dbReference type="EMBL" id="VOQR01000001">
    <property type="protein sequence ID" value="TXC71478.1"/>
    <property type="molecule type" value="Genomic_DNA"/>
</dbReference>
<feature type="binding site" evidence="18">
    <location>
        <position position="228"/>
    </location>
    <ligand>
        <name>K(+)</name>
        <dbReference type="ChEBI" id="CHEBI:29103"/>
    </ligand>
</feature>
<dbReference type="Pfam" id="PF03853">
    <property type="entry name" value="YjeF_N"/>
    <property type="match status" value="1"/>
</dbReference>
<dbReference type="PANTHER" id="PTHR12592:SF0">
    <property type="entry name" value="ATP-DEPENDENT (S)-NAD(P)H-HYDRATE DEHYDRATASE"/>
    <property type="match status" value="1"/>
</dbReference>
<keyword evidence="11 18" id="KW-0413">Isomerase</keyword>
<dbReference type="CDD" id="cd01171">
    <property type="entry name" value="YXKO-related"/>
    <property type="match status" value="1"/>
</dbReference>
<comment type="similarity">
    <text evidence="17">Belongs to the NnrD/CARKD family.</text>
</comment>
<comment type="caution">
    <text evidence="18">Lacks conserved residue(s) required for the propagation of feature annotation.</text>
</comment>
<dbReference type="PROSITE" id="PS01050">
    <property type="entry name" value="YJEF_C_2"/>
    <property type="match status" value="1"/>
</dbReference>
<organism evidence="23 24">
    <name type="scientific">Sphingomonas ginsenosidivorax</name>
    <dbReference type="NCBI Taxonomy" id="862135"/>
    <lineage>
        <taxon>Bacteria</taxon>
        <taxon>Pseudomonadati</taxon>
        <taxon>Pseudomonadota</taxon>
        <taxon>Alphaproteobacteria</taxon>
        <taxon>Sphingomonadales</taxon>
        <taxon>Sphingomonadaceae</taxon>
        <taxon>Sphingomonas</taxon>
    </lineage>
</organism>
<dbReference type="GO" id="GO:0046872">
    <property type="term" value="F:metal ion binding"/>
    <property type="evidence" value="ECO:0007669"/>
    <property type="project" value="UniProtKB-UniRule"/>
</dbReference>
<feature type="binding site" evidence="17">
    <location>
        <position position="478"/>
    </location>
    <ligand>
        <name>(6S)-NADPHX</name>
        <dbReference type="ChEBI" id="CHEBI:64076"/>
    </ligand>
</feature>
<dbReference type="OrthoDB" id="9806925at2"/>
<feature type="region of interest" description="Disordered" evidence="20">
    <location>
        <begin position="169"/>
        <end position="202"/>
    </location>
</feature>
<comment type="similarity">
    <text evidence="18">Belongs to the NnrE/AIBP family.</text>
</comment>
<dbReference type="PIRSF" id="PIRSF017184">
    <property type="entry name" value="Nnr"/>
    <property type="match status" value="1"/>
</dbReference>
<dbReference type="PROSITE" id="PS51383">
    <property type="entry name" value="YJEF_C_3"/>
    <property type="match status" value="1"/>
</dbReference>
<evidence type="ECO:0000256" key="5">
    <source>
        <dbReference type="ARBA" id="ARBA00022723"/>
    </source>
</evidence>
<comment type="similarity">
    <text evidence="3 19">In the N-terminal section; belongs to the NnrE/AIBP family.</text>
</comment>
<comment type="similarity">
    <text evidence="4 19">In the C-terminal section; belongs to the NnrD/CARKD family.</text>
</comment>